<dbReference type="PANTHER" id="PTHR43292">
    <property type="entry name" value="ACYL-COA DEHYDROGENASE"/>
    <property type="match status" value="1"/>
</dbReference>
<evidence type="ECO:0000259" key="7">
    <source>
        <dbReference type="Pfam" id="PF02770"/>
    </source>
</evidence>
<evidence type="ECO:0000259" key="8">
    <source>
        <dbReference type="Pfam" id="PF02771"/>
    </source>
</evidence>
<dbReference type="Gene3D" id="1.20.140.10">
    <property type="entry name" value="Butyryl-CoA Dehydrogenase, subunit A, domain 3"/>
    <property type="match status" value="1"/>
</dbReference>
<dbReference type="Pfam" id="PF02771">
    <property type="entry name" value="Acyl-CoA_dh_N"/>
    <property type="match status" value="1"/>
</dbReference>
<dbReference type="KEGG" id="ccam:M5D45_20265"/>
<dbReference type="InterPro" id="IPR009075">
    <property type="entry name" value="AcylCo_DH/oxidase_C"/>
</dbReference>
<dbReference type="SUPFAM" id="SSF56645">
    <property type="entry name" value="Acyl-CoA dehydrogenase NM domain-like"/>
    <property type="match status" value="1"/>
</dbReference>
<feature type="domain" description="Acyl-CoA dehydrogenase/oxidase C-terminal" evidence="6">
    <location>
        <begin position="240"/>
        <end position="380"/>
    </location>
</feature>
<dbReference type="Proteomes" id="UP001056132">
    <property type="component" value="Chromosome 2"/>
</dbReference>
<keyword evidence="4" id="KW-0274">FAD</keyword>
<gene>
    <name evidence="9" type="ORF">M5D45_20265</name>
</gene>
<dbReference type="SUPFAM" id="SSF47203">
    <property type="entry name" value="Acyl-CoA dehydrogenase C-terminal domain-like"/>
    <property type="match status" value="1"/>
</dbReference>
<dbReference type="InterPro" id="IPR036250">
    <property type="entry name" value="AcylCo_DH-like_C"/>
</dbReference>
<dbReference type="Gene3D" id="1.10.540.10">
    <property type="entry name" value="Acyl-CoA dehydrogenase/oxidase, N-terminal domain"/>
    <property type="match status" value="1"/>
</dbReference>
<dbReference type="InterPro" id="IPR006089">
    <property type="entry name" value="Acyl-CoA_DH_CS"/>
</dbReference>
<keyword evidence="5" id="KW-0560">Oxidoreductase</keyword>
<evidence type="ECO:0000256" key="1">
    <source>
        <dbReference type="ARBA" id="ARBA00001974"/>
    </source>
</evidence>
<evidence type="ECO:0000256" key="4">
    <source>
        <dbReference type="ARBA" id="ARBA00022827"/>
    </source>
</evidence>
<evidence type="ECO:0000259" key="6">
    <source>
        <dbReference type="Pfam" id="PF00441"/>
    </source>
</evidence>
<reference evidence="9" key="2">
    <citation type="submission" date="2022-05" db="EMBL/GenBank/DDBJ databases">
        <authorList>
            <person name="Kunte H.-J."/>
        </authorList>
    </citation>
    <scope>NUCLEOTIDE SEQUENCE</scope>
    <source>
        <strain evidence="9">G5</strain>
    </source>
</reference>
<name>A0AAE9I6S0_9BURK</name>
<dbReference type="PANTHER" id="PTHR43292:SF4">
    <property type="entry name" value="ACYL-COA DEHYDROGENASE FADE34"/>
    <property type="match status" value="1"/>
</dbReference>
<dbReference type="AlphaFoldDB" id="A0AAE9I6S0"/>
<dbReference type="FunFam" id="2.40.110.10:FF:000011">
    <property type="entry name" value="Acyl-CoA dehydrogenase FadE34"/>
    <property type="match status" value="1"/>
</dbReference>
<dbReference type="InterPro" id="IPR052161">
    <property type="entry name" value="Mycobact_Acyl-CoA_DH"/>
</dbReference>
<comment type="cofactor">
    <cofactor evidence="1">
        <name>FAD</name>
        <dbReference type="ChEBI" id="CHEBI:57692"/>
    </cofactor>
</comment>
<dbReference type="RefSeq" id="WP_250025814.1">
    <property type="nucleotide sequence ID" value="NZ_CP097331.1"/>
</dbReference>
<evidence type="ECO:0000313" key="10">
    <source>
        <dbReference type="Proteomes" id="UP001056132"/>
    </source>
</evidence>
<keyword evidence="3" id="KW-0285">Flavoprotein</keyword>
<dbReference type="PROSITE" id="PS00072">
    <property type="entry name" value="ACYL_COA_DH_1"/>
    <property type="match status" value="1"/>
</dbReference>
<evidence type="ECO:0000256" key="3">
    <source>
        <dbReference type="ARBA" id="ARBA00022630"/>
    </source>
</evidence>
<reference evidence="9" key="1">
    <citation type="journal article" date="2022" name="Microbiol. Resour. Announc.">
        <title>Genome Sequence of Cupriavidus campinensis Strain G5, a Member of a Bacterial Consortium Capable of Polyethylene Degradation.</title>
        <authorList>
            <person name="Schneider B."/>
            <person name="Pfeiffer F."/>
            <person name="Dyall-Smith M."/>
            <person name="Kunte H.J."/>
        </authorList>
    </citation>
    <scope>NUCLEOTIDE SEQUENCE</scope>
    <source>
        <strain evidence="9">G5</strain>
    </source>
</reference>
<proteinExistence type="inferred from homology"/>
<evidence type="ECO:0000313" key="9">
    <source>
        <dbReference type="EMBL" id="URF07535.1"/>
    </source>
</evidence>
<dbReference type="GO" id="GO:0005886">
    <property type="term" value="C:plasma membrane"/>
    <property type="evidence" value="ECO:0007669"/>
    <property type="project" value="TreeGrafter"/>
</dbReference>
<dbReference type="GO" id="GO:0003995">
    <property type="term" value="F:acyl-CoA dehydrogenase activity"/>
    <property type="evidence" value="ECO:0007669"/>
    <property type="project" value="InterPro"/>
</dbReference>
<dbReference type="Pfam" id="PF02770">
    <property type="entry name" value="Acyl-CoA_dh_M"/>
    <property type="match status" value="1"/>
</dbReference>
<organism evidence="9 10">
    <name type="scientific">Cupriavidus campinensis</name>
    <dbReference type="NCBI Taxonomy" id="151783"/>
    <lineage>
        <taxon>Bacteria</taxon>
        <taxon>Pseudomonadati</taxon>
        <taxon>Pseudomonadota</taxon>
        <taxon>Betaproteobacteria</taxon>
        <taxon>Burkholderiales</taxon>
        <taxon>Burkholderiaceae</taxon>
        <taxon>Cupriavidus</taxon>
    </lineage>
</organism>
<dbReference type="InterPro" id="IPR037069">
    <property type="entry name" value="AcylCoA_DH/ox_N_sf"/>
</dbReference>
<dbReference type="InterPro" id="IPR009100">
    <property type="entry name" value="AcylCoA_DH/oxidase_NM_dom_sf"/>
</dbReference>
<dbReference type="GO" id="GO:0050660">
    <property type="term" value="F:flavin adenine dinucleotide binding"/>
    <property type="evidence" value="ECO:0007669"/>
    <property type="project" value="InterPro"/>
</dbReference>
<sequence length="383" mass="41734">MDTAARIVIRPAEPDGPLAPLRAEVRAFLARVMPDRPRPLRAKSWSGFDAEFSLALGAQGWIGMTWPREFGGQGRSMLERYVVLEELLAAGAPVGGHWVAERQSGPLLMRYADPAVAAEIVPRITRGEVYFCIGMSEPDSGSDLASIRTRADRVAGGWVINGTKLWTSNAHRSHYMIALVRTDRGADDKHKGLSQFLVDMTAPGLQVRPIRSLSGEEGFNEVVFTDVFVPDRMLIGKEGDGWAQVTAELTFERSGPERYLSSYALLPEMLDHADAADSRQATELGLLVAELTTLRQMSRGIAAMLNRGENPQVAAANVKDLGALFEQRIPEVAHQLFGDALQGSGSSFAATHRYLTQVVPSFSLRGGTREILRGIIAKGLGVR</sequence>
<evidence type="ECO:0000256" key="5">
    <source>
        <dbReference type="ARBA" id="ARBA00023002"/>
    </source>
</evidence>
<dbReference type="InterPro" id="IPR046373">
    <property type="entry name" value="Acyl-CoA_Oxase/DH_mid-dom_sf"/>
</dbReference>
<comment type="similarity">
    <text evidence="2">Belongs to the acyl-CoA dehydrogenase family.</text>
</comment>
<feature type="domain" description="Acyl-CoA oxidase/dehydrogenase middle" evidence="7">
    <location>
        <begin position="132"/>
        <end position="227"/>
    </location>
</feature>
<accession>A0AAE9I6S0</accession>
<dbReference type="EMBL" id="CP097331">
    <property type="protein sequence ID" value="URF07535.1"/>
    <property type="molecule type" value="Genomic_DNA"/>
</dbReference>
<dbReference type="InterPro" id="IPR006091">
    <property type="entry name" value="Acyl-CoA_Oxase/DH_mid-dom"/>
</dbReference>
<protein>
    <submittedName>
        <fullName evidence="9">Acyl-CoA dehydrogenase family protein</fullName>
    </submittedName>
</protein>
<dbReference type="Gene3D" id="2.40.110.10">
    <property type="entry name" value="Butyryl-CoA Dehydrogenase, subunit A, domain 2"/>
    <property type="match status" value="1"/>
</dbReference>
<feature type="domain" description="Acyl-CoA dehydrogenase/oxidase N-terminal" evidence="8">
    <location>
        <begin position="21"/>
        <end position="128"/>
    </location>
</feature>
<evidence type="ECO:0000256" key="2">
    <source>
        <dbReference type="ARBA" id="ARBA00009347"/>
    </source>
</evidence>
<dbReference type="Pfam" id="PF00441">
    <property type="entry name" value="Acyl-CoA_dh_1"/>
    <property type="match status" value="1"/>
</dbReference>
<dbReference type="InterPro" id="IPR013786">
    <property type="entry name" value="AcylCoA_DH/ox_N"/>
</dbReference>